<evidence type="ECO:0000256" key="4">
    <source>
        <dbReference type="RuleBase" id="RU003495"/>
    </source>
</evidence>
<dbReference type="CDD" id="cd22268">
    <property type="entry name" value="DPBB_RlpA-like"/>
    <property type="match status" value="1"/>
</dbReference>
<comment type="function">
    <text evidence="3">Lytic transglycosylase with a strong preference for naked glycan strands that lack stem peptides.</text>
</comment>
<keyword evidence="6" id="KW-0449">Lipoprotein</keyword>
<dbReference type="InterPro" id="IPR009009">
    <property type="entry name" value="RlpA-like_DPBB"/>
</dbReference>
<dbReference type="AlphaFoldDB" id="L0EUW2"/>
<dbReference type="EC" id="4.2.2.-" evidence="3"/>
<dbReference type="Pfam" id="PF03330">
    <property type="entry name" value="DPBB_1"/>
    <property type="match status" value="1"/>
</dbReference>
<dbReference type="EMBL" id="CP003789">
    <property type="protein sequence ID" value="AGA64625.1"/>
    <property type="molecule type" value="Genomic_DNA"/>
</dbReference>
<protein>
    <recommendedName>
        <fullName evidence="3">Endolytic peptidoglycan transglycosylase RlpA</fullName>
        <ecNumber evidence="3">4.2.2.-</ecNumber>
    </recommendedName>
</protein>
<dbReference type="HOGENOM" id="CLU_1213639_0_0_5"/>
<dbReference type="Proteomes" id="UP000010799">
    <property type="component" value="Chromosome"/>
</dbReference>
<keyword evidence="2 3" id="KW-0961">Cell wall biogenesis/degradation</keyword>
<dbReference type="eggNOG" id="COG0797">
    <property type="taxonomic scope" value="Bacteria"/>
</dbReference>
<evidence type="ECO:0000313" key="6">
    <source>
        <dbReference type="EMBL" id="AGA64625.1"/>
    </source>
</evidence>
<accession>L0EUW2</accession>
<dbReference type="STRING" id="1215343.B488_06330"/>
<dbReference type="PATRIC" id="fig|1215343.11.peg.645"/>
<dbReference type="InterPro" id="IPR034718">
    <property type="entry name" value="RlpA"/>
</dbReference>
<sequence>MQRKKIARKEYFSSKEYGVKPSERVYYGRNIPKGGGYHMVGKPYNIRGIWYKPHEDLNYDKIGMASWYGESFHGRLTANGEIYDKNYPSAAHPTFPLPSYARVTSLETGSSLIVRVNDRGPYYRGRIIDLSHKAAELLSIQNKGVGMMRVTYLGKARLDGKDKKFLLSSFKKNNGSIKLSLPKELSHHFNVGLPNKFSSLAANNFPILVTNAPIPLKRPDISQNLSKY</sequence>
<keyword evidence="1 3" id="KW-0456">Lyase</keyword>
<organism evidence="6 7">
    <name type="scientific">Liberibacter crescens (strain BT-1)</name>
    <dbReference type="NCBI Taxonomy" id="1215343"/>
    <lineage>
        <taxon>Bacteria</taxon>
        <taxon>Pseudomonadati</taxon>
        <taxon>Pseudomonadota</taxon>
        <taxon>Alphaproteobacteria</taxon>
        <taxon>Hyphomicrobiales</taxon>
        <taxon>Rhizobiaceae</taxon>
        <taxon>Liberibacter</taxon>
    </lineage>
</organism>
<dbReference type="PANTHER" id="PTHR34183">
    <property type="entry name" value="ENDOLYTIC PEPTIDOGLYCAN TRANSGLYCOSYLASE RLPA"/>
    <property type="match status" value="1"/>
</dbReference>
<dbReference type="HAMAP" id="MF_02071">
    <property type="entry name" value="RlpA"/>
    <property type="match status" value="1"/>
</dbReference>
<evidence type="ECO:0000256" key="3">
    <source>
        <dbReference type="HAMAP-Rule" id="MF_02071"/>
    </source>
</evidence>
<name>L0EUW2_LIBCB</name>
<dbReference type="GO" id="GO:0008932">
    <property type="term" value="F:lytic endotransglycosylase activity"/>
    <property type="evidence" value="ECO:0007669"/>
    <property type="project" value="UniProtKB-UniRule"/>
</dbReference>
<reference evidence="6 7" key="1">
    <citation type="journal article" date="2012" name="Stand. Genomic Sci.">
        <title>Complete genome sequence of Liberibacter crescens BT-1.</title>
        <authorList>
            <person name="Leonard M.T."/>
            <person name="Fagen J.R."/>
            <person name="Davis-Richardson A.G."/>
            <person name="Davis M.J."/>
            <person name="Triplett E.W."/>
        </authorList>
    </citation>
    <scope>NUCLEOTIDE SEQUENCE [LARGE SCALE GENOMIC DNA]</scope>
    <source>
        <strain evidence="6 7">BT-1</strain>
    </source>
</reference>
<dbReference type="KEGG" id="lcc:B488_06330"/>
<evidence type="ECO:0000256" key="1">
    <source>
        <dbReference type="ARBA" id="ARBA00023239"/>
    </source>
</evidence>
<evidence type="ECO:0000313" key="7">
    <source>
        <dbReference type="Proteomes" id="UP000010799"/>
    </source>
</evidence>
<keyword evidence="7" id="KW-1185">Reference proteome</keyword>
<gene>
    <name evidence="3" type="primary">rlpA</name>
    <name evidence="6" type="ordered locus">B488_06330</name>
</gene>
<proteinExistence type="inferred from homology"/>
<dbReference type="Gene3D" id="2.40.40.10">
    <property type="entry name" value="RlpA-like domain"/>
    <property type="match status" value="1"/>
</dbReference>
<dbReference type="InterPro" id="IPR012997">
    <property type="entry name" value="RplA"/>
</dbReference>
<dbReference type="PANTHER" id="PTHR34183:SF1">
    <property type="entry name" value="ENDOLYTIC PEPTIDOGLYCAN TRANSGLYCOSYLASE RLPA"/>
    <property type="match status" value="1"/>
</dbReference>
<feature type="domain" description="RlpA-like protein double-psi beta-barrel" evidence="5">
    <location>
        <begin position="63"/>
        <end position="148"/>
    </location>
</feature>
<comment type="similarity">
    <text evidence="3 4">Belongs to the RlpA family.</text>
</comment>
<dbReference type="SUPFAM" id="SSF50685">
    <property type="entry name" value="Barwin-like endoglucanases"/>
    <property type="match status" value="1"/>
</dbReference>
<evidence type="ECO:0000256" key="2">
    <source>
        <dbReference type="ARBA" id="ARBA00023316"/>
    </source>
</evidence>
<dbReference type="NCBIfam" id="TIGR00413">
    <property type="entry name" value="rlpA"/>
    <property type="match status" value="1"/>
</dbReference>
<dbReference type="GO" id="GO:0000270">
    <property type="term" value="P:peptidoglycan metabolic process"/>
    <property type="evidence" value="ECO:0007669"/>
    <property type="project" value="UniProtKB-UniRule"/>
</dbReference>
<dbReference type="GO" id="GO:0071555">
    <property type="term" value="P:cell wall organization"/>
    <property type="evidence" value="ECO:0007669"/>
    <property type="project" value="UniProtKB-KW"/>
</dbReference>
<evidence type="ECO:0000259" key="5">
    <source>
        <dbReference type="Pfam" id="PF03330"/>
    </source>
</evidence>
<dbReference type="InterPro" id="IPR036908">
    <property type="entry name" value="RlpA-like_sf"/>
</dbReference>